<reference evidence="3" key="1">
    <citation type="submission" date="2016-11" db="EMBL/GenBank/DDBJ databases">
        <authorList>
            <person name="Shukria A."/>
            <person name="Stevens D.C."/>
        </authorList>
    </citation>
    <scope>NUCLEOTIDE SEQUENCE [LARGE SCALE GENOMIC DNA]</scope>
    <source>
        <strain evidence="3">Cbfe23</strain>
    </source>
</reference>
<evidence type="ECO:0000256" key="1">
    <source>
        <dbReference type="SAM" id="Phobius"/>
    </source>
</evidence>
<feature type="transmembrane region" description="Helical" evidence="1">
    <location>
        <begin position="133"/>
        <end position="156"/>
    </location>
</feature>
<comment type="caution">
    <text evidence="2">The sequence shown here is derived from an EMBL/GenBank/DDBJ whole genome shotgun (WGS) entry which is preliminary data.</text>
</comment>
<feature type="transmembrane region" description="Helical" evidence="1">
    <location>
        <begin position="21"/>
        <end position="38"/>
    </location>
</feature>
<evidence type="ECO:0000313" key="2">
    <source>
        <dbReference type="EMBL" id="OJH39433.1"/>
    </source>
</evidence>
<sequence>MRQVLIRATNLLRRPSGLVPAGILALGGSALVLLPLFGVPGLELGLALSIGVGLLGGILGIASVHQERRLLATQAASPDAVAPPRPGASMRLAWRALAPALLVNLAVLVPPFLAATLYAWIGTRCDPFALVGFYPLLTLPSAGLASAVGVFCGFATRRAGRAGLLYAGILLVSLCVTVWPIVFGPQVYAFNAFLGHLPGPLYDETLSLSSALLWFRAETLLLIFAVHALTELLLDPVQARLGRPRPRVGPLLLLGLTLGPVVLIEAHATDLGLRMSDATLRERLGGVRETEHFEFIYPRALRREDVDRRARDLEFRHAQLARFLGRVPEGRIRVWLYATDDEKQRLVGAGRTQFAKPWRQELHINGRDYPHPTLKHELAHVMAAPSGSGPFRVTTRLGVWPLMGVIEGMAVAADNPVQGDLTLDEWAAGMRRQKLAPDIRKLVGPEGFYQSAPARAYTLVGSFLRYLADTHGPDKLRLLYAHADFEATYGRPLDALATEWERHLDALPLDEATVNRAFQRFRTGSLFTRSCAREVARLQDEARELLAADPPRALAAYERAALLQPQEPSFRMGQALALDRLERPDEAAQVLAQVAEQVKEQPALKAEVALAQADVESRRGQLAPARAFLEHVLTLTPSPEVTRTAQVKLAALDSPVRSTLQAYFQDEAEELRLLRLASALQVAPQDIYVHYLLGRRLLQAGAPVAALPHLSRTVEGEAPAAIRREARRLQVQAAYLAGDCGAVRHAVGTLPDEGPALRAIVTEWAERCDFEERLYGGPLVPRDAFR</sequence>
<dbReference type="RefSeq" id="WP_071899605.1">
    <property type="nucleotide sequence ID" value="NZ_MPIN01000004.1"/>
</dbReference>
<keyword evidence="1" id="KW-0472">Membrane</keyword>
<feature type="transmembrane region" description="Helical" evidence="1">
    <location>
        <begin position="44"/>
        <end position="64"/>
    </location>
</feature>
<dbReference type="OrthoDB" id="1522169at2"/>
<reference evidence="2 3" key="2">
    <citation type="submission" date="2016-12" db="EMBL/GenBank/DDBJ databases">
        <title>Draft Genome Sequence of Cystobacter ferrugineus Strain Cbfe23.</title>
        <authorList>
            <person name="Akbar S."/>
            <person name="Dowd S.E."/>
            <person name="Stevens D.C."/>
        </authorList>
    </citation>
    <scope>NUCLEOTIDE SEQUENCE [LARGE SCALE GENOMIC DNA]</scope>
    <source>
        <strain evidence="2 3">Cbfe23</strain>
    </source>
</reference>
<dbReference type="EMBL" id="MPIN01000004">
    <property type="protein sequence ID" value="OJH39433.1"/>
    <property type="molecule type" value="Genomic_DNA"/>
</dbReference>
<accession>A0A1L9BB64</accession>
<keyword evidence="3" id="KW-1185">Reference proteome</keyword>
<dbReference type="Proteomes" id="UP000182229">
    <property type="component" value="Unassembled WGS sequence"/>
</dbReference>
<name>A0A1L9BB64_9BACT</name>
<feature type="transmembrane region" description="Helical" evidence="1">
    <location>
        <begin position="208"/>
        <end position="230"/>
    </location>
</feature>
<dbReference type="AlphaFoldDB" id="A0A1L9BB64"/>
<protein>
    <recommendedName>
        <fullName evidence="4">Tetratricopeptide repeat protein</fullName>
    </recommendedName>
</protein>
<proteinExistence type="predicted"/>
<feature type="transmembrane region" description="Helical" evidence="1">
    <location>
        <begin position="251"/>
        <end position="268"/>
    </location>
</feature>
<keyword evidence="1" id="KW-1133">Transmembrane helix</keyword>
<organism evidence="2 3">
    <name type="scientific">Cystobacter ferrugineus</name>
    <dbReference type="NCBI Taxonomy" id="83449"/>
    <lineage>
        <taxon>Bacteria</taxon>
        <taxon>Pseudomonadati</taxon>
        <taxon>Myxococcota</taxon>
        <taxon>Myxococcia</taxon>
        <taxon>Myxococcales</taxon>
        <taxon>Cystobacterineae</taxon>
        <taxon>Archangiaceae</taxon>
        <taxon>Cystobacter</taxon>
    </lineage>
</organism>
<feature type="transmembrane region" description="Helical" evidence="1">
    <location>
        <begin position="163"/>
        <end position="188"/>
    </location>
</feature>
<dbReference type="InterPro" id="IPR011990">
    <property type="entry name" value="TPR-like_helical_dom_sf"/>
</dbReference>
<evidence type="ECO:0008006" key="4">
    <source>
        <dbReference type="Google" id="ProtNLM"/>
    </source>
</evidence>
<keyword evidence="1" id="KW-0812">Transmembrane</keyword>
<gene>
    <name evidence="2" type="ORF">BON30_18185</name>
</gene>
<dbReference type="SUPFAM" id="SSF48452">
    <property type="entry name" value="TPR-like"/>
    <property type="match status" value="1"/>
</dbReference>
<feature type="transmembrane region" description="Helical" evidence="1">
    <location>
        <begin position="100"/>
        <end position="121"/>
    </location>
</feature>
<evidence type="ECO:0000313" key="3">
    <source>
        <dbReference type="Proteomes" id="UP000182229"/>
    </source>
</evidence>
<dbReference type="Gene3D" id="1.25.40.10">
    <property type="entry name" value="Tetratricopeptide repeat domain"/>
    <property type="match status" value="1"/>
</dbReference>
<dbReference type="STRING" id="83449.BON30_18185"/>